<evidence type="ECO:0000256" key="4">
    <source>
        <dbReference type="ARBA" id="ARBA00023125"/>
    </source>
</evidence>
<keyword evidence="8" id="KW-1185">Reference proteome</keyword>
<keyword evidence="3" id="KW-0731">Sigma factor</keyword>
<dbReference type="Proteomes" id="UP001201161">
    <property type="component" value="Unassembled WGS sequence"/>
</dbReference>
<gene>
    <name evidence="7" type="ORF">L2K70_11215</name>
</gene>
<dbReference type="InterPro" id="IPR013325">
    <property type="entry name" value="RNA_pol_sigma_r2"/>
</dbReference>
<protein>
    <submittedName>
        <fullName evidence="7">Sigma-70 family RNA polymerase sigma factor</fullName>
    </submittedName>
</protein>
<evidence type="ECO:0000256" key="1">
    <source>
        <dbReference type="ARBA" id="ARBA00010641"/>
    </source>
</evidence>
<dbReference type="Gene3D" id="1.10.1740.10">
    <property type="match status" value="1"/>
</dbReference>
<dbReference type="SUPFAM" id="SSF88659">
    <property type="entry name" value="Sigma3 and sigma4 domains of RNA polymerase sigma factors"/>
    <property type="match status" value="1"/>
</dbReference>
<dbReference type="InterPro" id="IPR039425">
    <property type="entry name" value="RNA_pol_sigma-70-like"/>
</dbReference>
<dbReference type="InterPro" id="IPR014284">
    <property type="entry name" value="RNA_pol_sigma-70_dom"/>
</dbReference>
<dbReference type="InterPro" id="IPR013324">
    <property type="entry name" value="RNA_pol_sigma_r3/r4-like"/>
</dbReference>
<comment type="similarity">
    <text evidence="1">Belongs to the sigma-70 factor family. ECF subfamily.</text>
</comment>
<evidence type="ECO:0000313" key="7">
    <source>
        <dbReference type="EMBL" id="MCF6378172.1"/>
    </source>
</evidence>
<dbReference type="InterPro" id="IPR013249">
    <property type="entry name" value="RNA_pol_sigma70_r4_t2"/>
</dbReference>
<feature type="domain" description="RNA polymerase sigma factor 70 region 4 type 2" evidence="6">
    <location>
        <begin position="104"/>
        <end position="153"/>
    </location>
</feature>
<evidence type="ECO:0000256" key="3">
    <source>
        <dbReference type="ARBA" id="ARBA00023082"/>
    </source>
</evidence>
<proteinExistence type="inferred from homology"/>
<dbReference type="SUPFAM" id="SSF88946">
    <property type="entry name" value="Sigma2 domain of RNA polymerase sigma factors"/>
    <property type="match status" value="1"/>
</dbReference>
<keyword evidence="5" id="KW-0804">Transcription</keyword>
<reference evidence="7 8" key="1">
    <citation type="submission" date="2022-01" db="EMBL/GenBank/DDBJ databases">
        <title>Nocardioides sp. nov., an actinomycete isolated from mining soil.</title>
        <authorList>
            <person name="Liu L."/>
        </authorList>
    </citation>
    <scope>NUCLEOTIDE SEQUENCE [LARGE SCALE GENOMIC DNA]</scope>
    <source>
        <strain evidence="7 8">KLBMP 9356</strain>
    </source>
</reference>
<dbReference type="RefSeq" id="WP_236401924.1">
    <property type="nucleotide sequence ID" value="NZ_JAKJHZ010000007.1"/>
</dbReference>
<evidence type="ECO:0000256" key="2">
    <source>
        <dbReference type="ARBA" id="ARBA00023015"/>
    </source>
</evidence>
<name>A0ABS9HAE2_9ACTN</name>
<evidence type="ECO:0000259" key="6">
    <source>
        <dbReference type="Pfam" id="PF08281"/>
    </source>
</evidence>
<evidence type="ECO:0000256" key="5">
    <source>
        <dbReference type="ARBA" id="ARBA00023163"/>
    </source>
</evidence>
<keyword evidence="2" id="KW-0805">Transcription regulation</keyword>
<keyword evidence="4" id="KW-0238">DNA-binding</keyword>
<dbReference type="PANTHER" id="PTHR43133">
    <property type="entry name" value="RNA POLYMERASE ECF-TYPE SIGMA FACTO"/>
    <property type="match status" value="1"/>
</dbReference>
<dbReference type="NCBIfam" id="TIGR02937">
    <property type="entry name" value="sigma70-ECF"/>
    <property type="match status" value="1"/>
</dbReference>
<dbReference type="InterPro" id="IPR036388">
    <property type="entry name" value="WH-like_DNA-bd_sf"/>
</dbReference>
<evidence type="ECO:0000313" key="8">
    <source>
        <dbReference type="Proteomes" id="UP001201161"/>
    </source>
</evidence>
<organism evidence="7 8">
    <name type="scientific">Nocardioides potassii</name>
    <dbReference type="NCBI Taxonomy" id="2911371"/>
    <lineage>
        <taxon>Bacteria</taxon>
        <taxon>Bacillati</taxon>
        <taxon>Actinomycetota</taxon>
        <taxon>Actinomycetes</taxon>
        <taxon>Propionibacteriales</taxon>
        <taxon>Nocardioidaceae</taxon>
        <taxon>Nocardioides</taxon>
    </lineage>
</organism>
<dbReference type="Gene3D" id="1.10.10.10">
    <property type="entry name" value="Winged helix-like DNA-binding domain superfamily/Winged helix DNA-binding domain"/>
    <property type="match status" value="1"/>
</dbReference>
<dbReference type="PANTHER" id="PTHR43133:SF8">
    <property type="entry name" value="RNA POLYMERASE SIGMA FACTOR HI_1459-RELATED"/>
    <property type="match status" value="1"/>
</dbReference>
<accession>A0ABS9HAE2</accession>
<dbReference type="EMBL" id="JAKJHZ010000007">
    <property type="protein sequence ID" value="MCF6378172.1"/>
    <property type="molecule type" value="Genomic_DNA"/>
</dbReference>
<sequence>MREDTFRTLVDETHARLFRHARRRLSAETASEVVSDTFVTLWRKHLQDPGSDAEMRQMHGLLFRVLEGHMRNAIRSEQARSRLLSNLQNEAKSGRVDTEASSLVEELAEQLHPEERRIIALYTDGFRTSEIAEILGCSDKAAGMRLVRARRALQAAAEEVLADERR</sequence>
<comment type="caution">
    <text evidence="7">The sequence shown here is derived from an EMBL/GenBank/DDBJ whole genome shotgun (WGS) entry which is preliminary data.</text>
</comment>
<dbReference type="Pfam" id="PF08281">
    <property type="entry name" value="Sigma70_r4_2"/>
    <property type="match status" value="1"/>
</dbReference>